<accession>W0HRW9</accession>
<evidence type="ECO:0000256" key="1">
    <source>
        <dbReference type="SAM" id="MobiDB-lite"/>
    </source>
</evidence>
<dbReference type="PATRIC" id="fig|1239307.3.peg.194"/>
<reference evidence="2 3" key="1">
    <citation type="journal article" date="2014" name="Genome Biol. Evol.">
        <title>Genome degeneration and adaptation in a nascent stage of symbiosis.</title>
        <authorList>
            <person name="Oakeson K.F."/>
            <person name="Gil R."/>
            <person name="Clayton A.L."/>
            <person name="Dunn D.M."/>
            <person name="von Niederhausern A.C."/>
            <person name="Hamil C."/>
            <person name="Aoyagi A."/>
            <person name="Duval B."/>
            <person name="Baca A."/>
            <person name="Silva F.J."/>
            <person name="Vallier A."/>
            <person name="Jackson D.G."/>
            <person name="Latorre A."/>
            <person name="Weiss R.B."/>
            <person name="Heddi A."/>
            <person name="Moya A."/>
            <person name="Dale C."/>
        </authorList>
    </citation>
    <scope>NUCLEOTIDE SEQUENCE [LARGE SCALE GENOMIC DNA]</scope>
    <source>
        <strain evidence="2 3">HS1</strain>
    </source>
</reference>
<dbReference type="KEGG" id="sod:Sant_0181"/>
<dbReference type="InterPro" id="IPR031484">
    <property type="entry name" value="CBP_BcsO"/>
</dbReference>
<dbReference type="EMBL" id="CP006569">
    <property type="protein sequence ID" value="AHF75297.1"/>
    <property type="molecule type" value="Genomic_DNA"/>
</dbReference>
<evidence type="ECO:0000313" key="3">
    <source>
        <dbReference type="Proteomes" id="UP000019028"/>
    </source>
</evidence>
<dbReference type="RefSeq" id="WP_025420448.1">
    <property type="nucleotide sequence ID" value="NZ_CP006569.1"/>
</dbReference>
<organism evidence="2 3">
    <name type="scientific">Sodalis praecaptivus</name>
    <dbReference type="NCBI Taxonomy" id="1239307"/>
    <lineage>
        <taxon>Bacteria</taxon>
        <taxon>Pseudomonadati</taxon>
        <taxon>Pseudomonadota</taxon>
        <taxon>Gammaproteobacteria</taxon>
        <taxon>Enterobacterales</taxon>
        <taxon>Bruguierivoracaceae</taxon>
        <taxon>Sodalis</taxon>
    </lineage>
</organism>
<protein>
    <recommendedName>
        <fullName evidence="4">Cellulose biosynthesis protein BcsO</fullName>
    </recommendedName>
</protein>
<dbReference type="Pfam" id="PF17037">
    <property type="entry name" value="CBP_BcsO"/>
    <property type="match status" value="1"/>
</dbReference>
<dbReference type="OrthoDB" id="6434633at2"/>
<name>W0HRW9_9GAMM</name>
<evidence type="ECO:0008006" key="4">
    <source>
        <dbReference type="Google" id="ProtNLM"/>
    </source>
</evidence>
<dbReference type="Proteomes" id="UP000019028">
    <property type="component" value="Chromosome"/>
</dbReference>
<gene>
    <name evidence="2" type="ORF">Sant_0181</name>
</gene>
<feature type="region of interest" description="Disordered" evidence="1">
    <location>
        <begin position="111"/>
        <end position="235"/>
    </location>
</feature>
<dbReference type="HOGENOM" id="CLU_997144_0_0_6"/>
<sequence>MNNYDDIKRFKEKLNMEAIDYKEIAENNPNSSASSWTIIKQIVNADKPFHPLEQGHSTLPSPAPISQQEFSARPAASDVAPAPLPSANAAAGPAYGPSVLSPLFNAVEKAMPPQPATGAPPFRAIDGGSRATGPGSVFDQLTQRAASAPGTSGATPTPLPTAGGASALQGHAALMAAPPKPGQSTDGPGKTLVESPFAQPQAPGRASGVLPPQGNPFTTPNAAPTSSPFAQAQGREPAQDVAGMRFKNLFNRSPAALADTAVGRDIPLSLLLENIALCR</sequence>
<feature type="compositionally biased region" description="Polar residues" evidence="1">
    <location>
        <begin position="139"/>
        <end position="155"/>
    </location>
</feature>
<feature type="compositionally biased region" description="Polar residues" evidence="1">
    <location>
        <begin position="215"/>
        <end position="230"/>
    </location>
</feature>
<dbReference type="AlphaFoldDB" id="W0HRW9"/>
<feature type="compositionally biased region" description="Polar residues" evidence="1">
    <location>
        <begin position="55"/>
        <end position="70"/>
    </location>
</feature>
<proteinExistence type="predicted"/>
<feature type="region of interest" description="Disordered" evidence="1">
    <location>
        <begin position="49"/>
        <end position="79"/>
    </location>
</feature>
<evidence type="ECO:0000313" key="2">
    <source>
        <dbReference type="EMBL" id="AHF75297.1"/>
    </source>
</evidence>
<keyword evidence="3" id="KW-1185">Reference proteome</keyword>